<reference evidence="3 4" key="1">
    <citation type="submission" date="2016-10" db="EMBL/GenBank/DDBJ databases">
        <authorList>
            <person name="de Groot N.N."/>
        </authorList>
    </citation>
    <scope>NUCLEOTIDE SEQUENCE [LARGE SCALE GENOMIC DNA]</scope>
    <source>
        <strain evidence="3 4">DSM 527</strain>
    </source>
</reference>
<feature type="transmembrane region" description="Helical" evidence="1">
    <location>
        <begin position="34"/>
        <end position="59"/>
    </location>
</feature>
<name>A0A1G7MYK6_CHIFI</name>
<gene>
    <name evidence="3" type="ORF">SAMN04488121_102604</name>
</gene>
<evidence type="ECO:0000259" key="2">
    <source>
        <dbReference type="Pfam" id="PF11127"/>
    </source>
</evidence>
<dbReference type="InterPro" id="IPR021309">
    <property type="entry name" value="YgaP-like_TM"/>
</dbReference>
<dbReference type="STRING" id="104663.SAMN04488121_102604"/>
<dbReference type="Proteomes" id="UP000199045">
    <property type="component" value="Unassembled WGS sequence"/>
</dbReference>
<dbReference type="EMBL" id="FNBN01000002">
    <property type="protein sequence ID" value="SDF66883.1"/>
    <property type="molecule type" value="Genomic_DNA"/>
</dbReference>
<dbReference type="OrthoDB" id="9804804at2"/>
<dbReference type="AlphaFoldDB" id="A0A1G7MYK6"/>
<keyword evidence="1" id="KW-0472">Membrane</keyword>
<dbReference type="RefSeq" id="WP_089831100.1">
    <property type="nucleotide sequence ID" value="NZ_FNBN01000002.1"/>
</dbReference>
<evidence type="ECO:0000313" key="3">
    <source>
        <dbReference type="EMBL" id="SDF66883.1"/>
    </source>
</evidence>
<proteinExistence type="predicted"/>
<keyword evidence="1" id="KW-0812">Transmembrane</keyword>
<feature type="transmembrane region" description="Helical" evidence="1">
    <location>
        <begin position="12"/>
        <end position="28"/>
    </location>
</feature>
<sequence>MKKNMGQFDRIIRTVLALVAIFLIYNKIVTGTAIIVLMVFAVVFMLTSLVAVCPLYTVFGIRTCHAKHA</sequence>
<organism evidence="3 4">
    <name type="scientific">Chitinophaga filiformis</name>
    <name type="common">Myxococcus filiformis</name>
    <name type="synonym">Flexibacter filiformis</name>
    <dbReference type="NCBI Taxonomy" id="104663"/>
    <lineage>
        <taxon>Bacteria</taxon>
        <taxon>Pseudomonadati</taxon>
        <taxon>Bacteroidota</taxon>
        <taxon>Chitinophagia</taxon>
        <taxon>Chitinophagales</taxon>
        <taxon>Chitinophagaceae</taxon>
        <taxon>Chitinophaga</taxon>
    </lineage>
</organism>
<dbReference type="Pfam" id="PF11127">
    <property type="entry name" value="YgaP-like_TM"/>
    <property type="match status" value="1"/>
</dbReference>
<accession>A0A1G7MYK6</accession>
<protein>
    <recommendedName>
        <fullName evidence="2">Inner membrane protein YgaP-like transmembrane domain-containing protein</fullName>
    </recommendedName>
</protein>
<keyword evidence="1" id="KW-1133">Transmembrane helix</keyword>
<evidence type="ECO:0000313" key="4">
    <source>
        <dbReference type="Proteomes" id="UP000199045"/>
    </source>
</evidence>
<evidence type="ECO:0000256" key="1">
    <source>
        <dbReference type="SAM" id="Phobius"/>
    </source>
</evidence>
<feature type="domain" description="Inner membrane protein YgaP-like transmembrane" evidence="2">
    <location>
        <begin position="1"/>
        <end position="67"/>
    </location>
</feature>